<evidence type="ECO:0000313" key="5">
    <source>
        <dbReference type="Proteomes" id="UP000006039"/>
    </source>
</evidence>
<dbReference type="Gene3D" id="3.10.450.50">
    <property type="match status" value="1"/>
</dbReference>
<reference evidence="5" key="1">
    <citation type="submission" date="2010-07" db="EMBL/GenBank/DDBJ databases">
        <title>The genome sequence of Gaeumannomyces graminis var. tritici strain R3-111a-1.</title>
        <authorList>
            <consortium name="The Broad Institute Genome Sequencing Platform"/>
            <person name="Ma L.-J."/>
            <person name="Dead R."/>
            <person name="Young S."/>
            <person name="Zeng Q."/>
            <person name="Koehrsen M."/>
            <person name="Alvarado L."/>
            <person name="Berlin A."/>
            <person name="Chapman S.B."/>
            <person name="Chen Z."/>
            <person name="Freedman E."/>
            <person name="Gellesch M."/>
            <person name="Goldberg J."/>
            <person name="Griggs A."/>
            <person name="Gujja S."/>
            <person name="Heilman E.R."/>
            <person name="Heiman D."/>
            <person name="Hepburn T."/>
            <person name="Howarth C."/>
            <person name="Jen D."/>
            <person name="Larson L."/>
            <person name="Mehta T."/>
            <person name="Neiman D."/>
            <person name="Pearson M."/>
            <person name="Roberts A."/>
            <person name="Saif S."/>
            <person name="Shea T."/>
            <person name="Shenoy N."/>
            <person name="Sisk P."/>
            <person name="Stolte C."/>
            <person name="Sykes S."/>
            <person name="Walk T."/>
            <person name="White J."/>
            <person name="Yandava C."/>
            <person name="Haas B."/>
            <person name="Nusbaum C."/>
            <person name="Birren B."/>
        </authorList>
    </citation>
    <scope>NUCLEOTIDE SEQUENCE [LARGE SCALE GENOMIC DNA]</scope>
    <source>
        <strain evidence="5">R3-111a-1</strain>
    </source>
</reference>
<gene>
    <name evidence="4" type="primary">20348457</name>
    <name evidence="3" type="ORF">GGTG_07999</name>
</gene>
<protein>
    <recommendedName>
        <fullName evidence="2">SnoaL-like domain-containing protein</fullName>
    </recommendedName>
</protein>
<organism evidence="3">
    <name type="scientific">Gaeumannomyces tritici (strain R3-111a-1)</name>
    <name type="common">Wheat and barley take-all root rot fungus</name>
    <name type="synonym">Gaeumannomyces graminis var. tritici</name>
    <dbReference type="NCBI Taxonomy" id="644352"/>
    <lineage>
        <taxon>Eukaryota</taxon>
        <taxon>Fungi</taxon>
        <taxon>Dikarya</taxon>
        <taxon>Ascomycota</taxon>
        <taxon>Pezizomycotina</taxon>
        <taxon>Sordariomycetes</taxon>
        <taxon>Sordariomycetidae</taxon>
        <taxon>Magnaporthales</taxon>
        <taxon>Magnaporthaceae</taxon>
        <taxon>Gaeumannomyces</taxon>
    </lineage>
</organism>
<dbReference type="Pfam" id="PF13577">
    <property type="entry name" value="SnoaL_4"/>
    <property type="match status" value="1"/>
</dbReference>
<keyword evidence="1" id="KW-0732">Signal</keyword>
<feature type="domain" description="SnoaL-like" evidence="2">
    <location>
        <begin position="28"/>
        <end position="128"/>
    </location>
</feature>
<dbReference type="HOGENOM" id="CLU_1906869_0_0_1"/>
<keyword evidence="5" id="KW-1185">Reference proteome</keyword>
<dbReference type="SUPFAM" id="SSF54427">
    <property type="entry name" value="NTF2-like"/>
    <property type="match status" value="1"/>
</dbReference>
<dbReference type="eggNOG" id="ENOG502SVFP">
    <property type="taxonomic scope" value="Eukaryota"/>
</dbReference>
<sequence length="133" mass="14340">MRASTALAALLAALASAGRPKPEPYEAYDRLREAMTDDVVYDSRPLGPAYGGLSAGLEQTTANIRAAFGDALVEHQVGNALVAFTNDQATAANVSTYLTWSRWDKAAPGDVTKTFRIFERCDDVFVVDPKDGR</sequence>
<proteinExistence type="predicted"/>
<dbReference type="EMBL" id="GL385398">
    <property type="protein sequence ID" value="EJT74153.1"/>
    <property type="molecule type" value="Genomic_DNA"/>
</dbReference>
<feature type="signal peptide" evidence="1">
    <location>
        <begin position="1"/>
        <end position="17"/>
    </location>
</feature>
<dbReference type="AlphaFoldDB" id="J3P3B1"/>
<dbReference type="Proteomes" id="UP000006039">
    <property type="component" value="Unassembled WGS sequence"/>
</dbReference>
<accession>J3P3B1</accession>
<evidence type="ECO:0000259" key="2">
    <source>
        <dbReference type="Pfam" id="PF13577"/>
    </source>
</evidence>
<dbReference type="GeneID" id="20348457"/>
<dbReference type="InterPro" id="IPR032710">
    <property type="entry name" value="NTF2-like_dom_sf"/>
</dbReference>
<reference evidence="4" key="4">
    <citation type="journal article" date="2015" name="G3 (Bethesda)">
        <title>Genome sequences of three phytopathogenic species of the Magnaporthaceae family of fungi.</title>
        <authorList>
            <person name="Okagaki L.H."/>
            <person name="Nunes C.C."/>
            <person name="Sailsbery J."/>
            <person name="Clay B."/>
            <person name="Brown D."/>
            <person name="John T."/>
            <person name="Oh Y."/>
            <person name="Young N."/>
            <person name="Fitzgerald M."/>
            <person name="Haas B.J."/>
            <person name="Zeng Q."/>
            <person name="Young S."/>
            <person name="Adiconis X."/>
            <person name="Fan L."/>
            <person name="Levin J.Z."/>
            <person name="Mitchell T.K."/>
            <person name="Okubara P.A."/>
            <person name="Farman M.L."/>
            <person name="Kohn L.M."/>
            <person name="Birren B."/>
            <person name="Ma L.-J."/>
            <person name="Dean R.A."/>
        </authorList>
    </citation>
    <scope>NUCLEOTIDE SEQUENCE</scope>
    <source>
        <strain evidence="4">R3-111a-1</strain>
    </source>
</reference>
<reference evidence="3" key="2">
    <citation type="submission" date="2010-07" db="EMBL/GenBank/DDBJ databases">
        <authorList>
            <consortium name="The Broad Institute Genome Sequencing Platform"/>
            <consortium name="Broad Institute Genome Sequencing Center for Infectious Disease"/>
            <person name="Ma L.-J."/>
            <person name="Dead R."/>
            <person name="Young S."/>
            <person name="Zeng Q."/>
            <person name="Koehrsen M."/>
            <person name="Alvarado L."/>
            <person name="Berlin A."/>
            <person name="Chapman S.B."/>
            <person name="Chen Z."/>
            <person name="Freedman E."/>
            <person name="Gellesch M."/>
            <person name="Goldberg J."/>
            <person name="Griggs A."/>
            <person name="Gujja S."/>
            <person name="Heilman E.R."/>
            <person name="Heiman D."/>
            <person name="Hepburn T."/>
            <person name="Howarth C."/>
            <person name="Jen D."/>
            <person name="Larson L."/>
            <person name="Mehta T."/>
            <person name="Neiman D."/>
            <person name="Pearson M."/>
            <person name="Roberts A."/>
            <person name="Saif S."/>
            <person name="Shea T."/>
            <person name="Shenoy N."/>
            <person name="Sisk P."/>
            <person name="Stolte C."/>
            <person name="Sykes S."/>
            <person name="Walk T."/>
            <person name="White J."/>
            <person name="Yandava C."/>
            <person name="Haas B."/>
            <person name="Nusbaum C."/>
            <person name="Birren B."/>
        </authorList>
    </citation>
    <scope>NUCLEOTIDE SEQUENCE</scope>
    <source>
        <strain evidence="3">R3-111a-1</strain>
    </source>
</reference>
<evidence type="ECO:0000256" key="1">
    <source>
        <dbReference type="SAM" id="SignalP"/>
    </source>
</evidence>
<dbReference type="EnsemblFungi" id="EJT74153">
    <property type="protein sequence ID" value="EJT74153"/>
    <property type="gene ID" value="GGTG_07999"/>
</dbReference>
<name>J3P3B1_GAET3</name>
<feature type="chain" id="PRO_5015094865" description="SnoaL-like domain-containing protein" evidence="1">
    <location>
        <begin position="18"/>
        <end position="133"/>
    </location>
</feature>
<dbReference type="VEuPathDB" id="FungiDB:GGTG_07999"/>
<dbReference type="RefSeq" id="XP_009224097.1">
    <property type="nucleotide sequence ID" value="XM_009225833.1"/>
</dbReference>
<evidence type="ECO:0000313" key="3">
    <source>
        <dbReference type="EMBL" id="EJT74153.1"/>
    </source>
</evidence>
<reference evidence="4" key="5">
    <citation type="submission" date="2018-04" db="UniProtKB">
        <authorList>
            <consortium name="EnsemblFungi"/>
        </authorList>
    </citation>
    <scope>IDENTIFICATION</scope>
    <source>
        <strain evidence="4">R3-111a-1</strain>
    </source>
</reference>
<dbReference type="InterPro" id="IPR037401">
    <property type="entry name" value="SnoaL-like"/>
</dbReference>
<evidence type="ECO:0000313" key="4">
    <source>
        <dbReference type="EnsemblFungi" id="EJT74153"/>
    </source>
</evidence>
<dbReference type="OrthoDB" id="2148716at2759"/>
<reference evidence="3" key="3">
    <citation type="submission" date="2010-09" db="EMBL/GenBank/DDBJ databases">
        <title>Annotation of Gaeumannomyces graminis var. tritici R3-111a-1.</title>
        <authorList>
            <consortium name="The Broad Institute Genome Sequencing Platform"/>
            <person name="Ma L.-J."/>
            <person name="Dead R."/>
            <person name="Young S.K."/>
            <person name="Zeng Q."/>
            <person name="Gargeya S."/>
            <person name="Fitzgerald M."/>
            <person name="Haas B."/>
            <person name="Abouelleil A."/>
            <person name="Alvarado L."/>
            <person name="Arachchi H.M."/>
            <person name="Berlin A."/>
            <person name="Brown A."/>
            <person name="Chapman S.B."/>
            <person name="Chen Z."/>
            <person name="Dunbar C."/>
            <person name="Freedman E."/>
            <person name="Gearin G."/>
            <person name="Gellesch M."/>
            <person name="Goldberg J."/>
            <person name="Griggs A."/>
            <person name="Gujja S."/>
            <person name="Heiman D."/>
            <person name="Howarth C."/>
            <person name="Larson L."/>
            <person name="Lui A."/>
            <person name="MacDonald P.J.P."/>
            <person name="Mehta T."/>
            <person name="Montmayeur A."/>
            <person name="Murphy C."/>
            <person name="Neiman D."/>
            <person name="Pearson M."/>
            <person name="Priest M."/>
            <person name="Roberts A."/>
            <person name="Saif S."/>
            <person name="Shea T."/>
            <person name="Shenoy N."/>
            <person name="Sisk P."/>
            <person name="Stolte C."/>
            <person name="Sykes S."/>
            <person name="Yandava C."/>
            <person name="Wortman J."/>
            <person name="Nusbaum C."/>
            <person name="Birren B."/>
        </authorList>
    </citation>
    <scope>NUCLEOTIDE SEQUENCE</scope>
    <source>
        <strain evidence="3">R3-111a-1</strain>
    </source>
</reference>